<reference evidence="1" key="1">
    <citation type="submission" date="2019-08" db="EMBL/GenBank/DDBJ databases">
        <authorList>
            <person name="Kucharzyk K."/>
            <person name="Murdoch R.W."/>
            <person name="Higgins S."/>
            <person name="Loffler F."/>
        </authorList>
    </citation>
    <scope>NUCLEOTIDE SEQUENCE</scope>
</reference>
<sequence>MQMQIFKSESAFYQIIPYNKPDAAYYNQRGNGEDDEGVVIKARQGGKRRPGAHQVKARIAKCGHGMKHGKP</sequence>
<dbReference type="EMBL" id="VSSQ01013718">
    <property type="protein sequence ID" value="MPM52116.1"/>
    <property type="molecule type" value="Genomic_DNA"/>
</dbReference>
<gene>
    <name evidence="1" type="ORF">SDC9_98872</name>
</gene>
<accession>A0A645AGN5</accession>
<protein>
    <submittedName>
        <fullName evidence="1">Uncharacterized protein</fullName>
    </submittedName>
</protein>
<dbReference type="AlphaFoldDB" id="A0A645AGN5"/>
<proteinExistence type="predicted"/>
<organism evidence="1">
    <name type="scientific">bioreactor metagenome</name>
    <dbReference type="NCBI Taxonomy" id="1076179"/>
    <lineage>
        <taxon>unclassified sequences</taxon>
        <taxon>metagenomes</taxon>
        <taxon>ecological metagenomes</taxon>
    </lineage>
</organism>
<evidence type="ECO:0000313" key="1">
    <source>
        <dbReference type="EMBL" id="MPM52116.1"/>
    </source>
</evidence>
<comment type="caution">
    <text evidence="1">The sequence shown here is derived from an EMBL/GenBank/DDBJ whole genome shotgun (WGS) entry which is preliminary data.</text>
</comment>
<name>A0A645AGN5_9ZZZZ</name>